<organism evidence="1 2">
    <name type="scientific">Pelotalea chapellei</name>
    <dbReference type="NCBI Taxonomy" id="44671"/>
    <lineage>
        <taxon>Bacteria</taxon>
        <taxon>Pseudomonadati</taxon>
        <taxon>Thermodesulfobacteriota</taxon>
        <taxon>Desulfuromonadia</taxon>
        <taxon>Geobacterales</taxon>
        <taxon>Geobacteraceae</taxon>
        <taxon>Pelotalea</taxon>
    </lineage>
</organism>
<evidence type="ECO:0000313" key="2">
    <source>
        <dbReference type="Proteomes" id="UP000784128"/>
    </source>
</evidence>
<dbReference type="EMBL" id="JAHDYS010000002">
    <property type="protein sequence ID" value="MBT1070733.1"/>
    <property type="molecule type" value="Genomic_DNA"/>
</dbReference>
<dbReference type="NCBIfam" id="TIGR02547">
    <property type="entry name" value="casA_cse1"/>
    <property type="match status" value="1"/>
</dbReference>
<dbReference type="Proteomes" id="UP000784128">
    <property type="component" value="Unassembled WGS sequence"/>
</dbReference>
<dbReference type="RefSeq" id="WP_214296445.1">
    <property type="nucleotide sequence ID" value="NZ_JAHDYS010000002.1"/>
</dbReference>
<reference evidence="1 2" key="1">
    <citation type="submission" date="2021-05" db="EMBL/GenBank/DDBJ databases">
        <title>The draft genome of Geobacter chapellei DSM 13688.</title>
        <authorList>
            <person name="Xu Z."/>
            <person name="Masuda Y."/>
            <person name="Itoh H."/>
            <person name="Senoo K."/>
        </authorList>
    </citation>
    <scope>NUCLEOTIDE SEQUENCE [LARGE SCALE GENOMIC DNA]</scope>
    <source>
        <strain evidence="1 2">DSM 13688</strain>
    </source>
</reference>
<gene>
    <name evidence="1" type="primary">casA</name>
    <name evidence="1" type="ORF">KJB30_02955</name>
</gene>
<dbReference type="Pfam" id="PF09481">
    <property type="entry name" value="CRISPR_Cse1"/>
    <property type="match status" value="1"/>
</dbReference>
<name>A0ABS5U503_9BACT</name>
<dbReference type="InterPro" id="IPR013381">
    <property type="entry name" value="CRISPR-assoc_prot_Cse1"/>
</dbReference>
<protein>
    <submittedName>
        <fullName evidence="1">Type I-E CRISPR-associated protein Cse1/CasA</fullName>
    </submittedName>
</protein>
<sequence>MNVAFDQWIPVVDPAGKRELASLSSVLAEGEKYADLAVRPHERVALMRLFLCIAHAALDGPKNYDEWCEVPKKLPGAARKYLEEWKDSFELFHPTKPWLQVAELFGDKTSPVALLDFELATGNNSTLFDHDGLREHRNIEPYRLALNLITFLNFSPGGGSPVAQWKTTKTNQVGNPDAPCLSQSMAHCLLRGKSVAETIYLNLPTYEMLGEAYKRFEITKEDEYEYSHIAFGRPVWEDFPLTPDYGQDGVINASRTYLGRLVPISRWIRFVHDSDRMYCCNGFKYDTYKDGFAAEPTAAVRVVTSKDKKGNELKERRVVKADPTKALWRELTALFVKRTAEGLGGAFAMQNAPYDKEFDFHICAITRDQASMDIALESVFHISPMFQANVANYQEEVQLAERHSRKLGWAIETYRREIDGGWEGRLKGAGASKGELKIKLFSIATIHFWTTVEKNLQLLFSHIDAIGTDDAIPTRDVWRKMLFAAACDAYRVACGQETSRQIKAFAKGLQKLTSTKDEPEDTNETKEEVV</sequence>
<evidence type="ECO:0000313" key="1">
    <source>
        <dbReference type="EMBL" id="MBT1070733.1"/>
    </source>
</evidence>
<proteinExistence type="predicted"/>
<keyword evidence="2" id="KW-1185">Reference proteome</keyword>
<accession>A0ABS5U503</accession>
<comment type="caution">
    <text evidence="1">The sequence shown here is derived from an EMBL/GenBank/DDBJ whole genome shotgun (WGS) entry which is preliminary data.</text>
</comment>